<dbReference type="Gramene" id="ORUFI12G04500.1">
    <property type="protein sequence ID" value="ORUFI12G04500.1"/>
    <property type="gene ID" value="ORUFI12G04500"/>
</dbReference>
<evidence type="ECO:0000313" key="2">
    <source>
        <dbReference type="Proteomes" id="UP000008022"/>
    </source>
</evidence>
<dbReference type="Proteomes" id="UP000008022">
    <property type="component" value="Unassembled WGS sequence"/>
</dbReference>
<dbReference type="HOGENOM" id="CLU_1613438_0_0_1"/>
<sequence>MAPIKINKIIAATFFMPPVMAPVKINKFITATFFMVLVIMSCALTSTLACQGGTECTVETPHCTMDSCNAKCKAEATSRKCNSLTVSCHKYATLEKALQMGQCKTKLLIMAPFKINKTIAATFFMVLIMSCALTSTSACQGGTECTVEEPHCTMDSCREKCKDIGHQPLVQPNDS</sequence>
<protein>
    <submittedName>
        <fullName evidence="1">Uncharacterized protein</fullName>
    </submittedName>
</protein>
<evidence type="ECO:0000313" key="1">
    <source>
        <dbReference type="EnsemblPlants" id="ORUFI12G04500.1"/>
    </source>
</evidence>
<reference evidence="1" key="2">
    <citation type="submission" date="2015-06" db="UniProtKB">
        <authorList>
            <consortium name="EnsemblPlants"/>
        </authorList>
    </citation>
    <scope>IDENTIFICATION</scope>
</reference>
<reference evidence="2" key="1">
    <citation type="submission" date="2013-06" db="EMBL/GenBank/DDBJ databases">
        <authorList>
            <person name="Zhao Q."/>
        </authorList>
    </citation>
    <scope>NUCLEOTIDE SEQUENCE</scope>
    <source>
        <strain evidence="2">cv. W1943</strain>
    </source>
</reference>
<proteinExistence type="predicted"/>
<keyword evidence="2" id="KW-1185">Reference proteome</keyword>
<accession>A0A0E0RE69</accession>
<dbReference type="AlphaFoldDB" id="A0A0E0RE69"/>
<name>A0A0E0RE69_ORYRU</name>
<organism evidence="1 2">
    <name type="scientific">Oryza rufipogon</name>
    <name type="common">Brownbeard rice</name>
    <name type="synonym">Asian wild rice</name>
    <dbReference type="NCBI Taxonomy" id="4529"/>
    <lineage>
        <taxon>Eukaryota</taxon>
        <taxon>Viridiplantae</taxon>
        <taxon>Streptophyta</taxon>
        <taxon>Embryophyta</taxon>
        <taxon>Tracheophyta</taxon>
        <taxon>Spermatophyta</taxon>
        <taxon>Magnoliopsida</taxon>
        <taxon>Liliopsida</taxon>
        <taxon>Poales</taxon>
        <taxon>Poaceae</taxon>
        <taxon>BOP clade</taxon>
        <taxon>Oryzoideae</taxon>
        <taxon>Oryzeae</taxon>
        <taxon>Oryzinae</taxon>
        <taxon>Oryza</taxon>
    </lineage>
</organism>
<dbReference type="EnsemblPlants" id="ORUFI12G04500.1">
    <property type="protein sequence ID" value="ORUFI12G04500.1"/>
    <property type="gene ID" value="ORUFI12G04500"/>
</dbReference>